<accession>A0A918F6A8</accession>
<keyword evidence="3" id="KW-1185">Reference proteome</keyword>
<reference evidence="2" key="1">
    <citation type="journal article" date="2014" name="Int. J. Syst. Evol. Microbiol.">
        <title>Complete genome sequence of Corynebacterium casei LMG S-19264T (=DSM 44701T), isolated from a smear-ripened cheese.</title>
        <authorList>
            <consortium name="US DOE Joint Genome Institute (JGI-PGF)"/>
            <person name="Walter F."/>
            <person name="Albersmeier A."/>
            <person name="Kalinowski J."/>
            <person name="Ruckert C."/>
        </authorList>
    </citation>
    <scope>NUCLEOTIDE SEQUENCE</scope>
    <source>
        <strain evidence="2">JCM 4403</strain>
    </source>
</reference>
<reference evidence="2" key="2">
    <citation type="submission" date="2020-09" db="EMBL/GenBank/DDBJ databases">
        <authorList>
            <person name="Sun Q."/>
            <person name="Ohkuma M."/>
        </authorList>
    </citation>
    <scope>NUCLEOTIDE SEQUENCE</scope>
    <source>
        <strain evidence="2">JCM 4403</strain>
    </source>
</reference>
<evidence type="ECO:0000313" key="3">
    <source>
        <dbReference type="Proteomes" id="UP000656732"/>
    </source>
</evidence>
<name>A0A918F6A8_9ACTN</name>
<protein>
    <submittedName>
        <fullName evidence="2">Uncharacterized protein</fullName>
    </submittedName>
</protein>
<organism evidence="2 3">
    <name type="scientific">Streptomyces pilosus</name>
    <dbReference type="NCBI Taxonomy" id="28893"/>
    <lineage>
        <taxon>Bacteria</taxon>
        <taxon>Bacillati</taxon>
        <taxon>Actinomycetota</taxon>
        <taxon>Actinomycetes</taxon>
        <taxon>Kitasatosporales</taxon>
        <taxon>Streptomycetaceae</taxon>
        <taxon>Streptomyces</taxon>
    </lineage>
</organism>
<evidence type="ECO:0000313" key="2">
    <source>
        <dbReference type="EMBL" id="GGR08847.1"/>
    </source>
</evidence>
<dbReference type="AlphaFoldDB" id="A0A918F6A8"/>
<feature type="region of interest" description="Disordered" evidence="1">
    <location>
        <begin position="1"/>
        <end position="53"/>
    </location>
</feature>
<evidence type="ECO:0000256" key="1">
    <source>
        <dbReference type="SAM" id="MobiDB-lite"/>
    </source>
</evidence>
<dbReference type="EMBL" id="BMTU01000022">
    <property type="protein sequence ID" value="GGR08847.1"/>
    <property type="molecule type" value="Genomic_DNA"/>
</dbReference>
<proteinExistence type="predicted"/>
<comment type="caution">
    <text evidence="2">The sequence shown here is derived from an EMBL/GenBank/DDBJ whole genome shotgun (WGS) entry which is preliminary data.</text>
</comment>
<gene>
    <name evidence="2" type="ORF">GCM10010280_65800</name>
</gene>
<sequence>MCPAAGARPAVRIRRGAGTRVAGAGRGEPARPSAHGSPSSDATRKTRPPKQEVRPLAQLHAWWKASAVLTLSCRRHHQLFAFL</sequence>
<dbReference type="Proteomes" id="UP000656732">
    <property type="component" value="Unassembled WGS sequence"/>
</dbReference>